<reference evidence="1" key="1">
    <citation type="submission" date="2020-04" db="EMBL/GenBank/DDBJ databases">
        <title>Deep metagenomics examines the oral microbiome during advanced dental caries in children, revealing novel taxa and co-occurrences with host molecules.</title>
        <authorList>
            <person name="Baker J.L."/>
            <person name="Morton J.T."/>
            <person name="Dinis M."/>
            <person name="Alvarez R."/>
            <person name="Tran N.C."/>
            <person name="Knight R."/>
            <person name="Edlund A."/>
        </authorList>
    </citation>
    <scope>NUCLEOTIDE SEQUENCE</scope>
    <source>
        <strain evidence="1">JCVI_44_bin.5</strain>
    </source>
</reference>
<evidence type="ECO:0000313" key="1">
    <source>
        <dbReference type="EMBL" id="MBF1383378.1"/>
    </source>
</evidence>
<dbReference type="AlphaFoldDB" id="A0A930MY34"/>
<dbReference type="EMBL" id="JABZSJ010000001">
    <property type="protein sequence ID" value="MBF1383378.1"/>
    <property type="molecule type" value="Genomic_DNA"/>
</dbReference>
<sequence length="75" mass="8700">MKSKNDFHFAKKVHTESEPNCLVLKNKDYCKMVGVGWYFSSYFSRRTFCRVIDLTDYKTPETFTSTCACLIALPS</sequence>
<gene>
    <name evidence="1" type="ORF">HXN26_00755</name>
</gene>
<accession>A0A930MY34</accession>
<proteinExistence type="predicted"/>
<name>A0A930MY34_9BACT</name>
<evidence type="ECO:0000313" key="2">
    <source>
        <dbReference type="Proteomes" id="UP000771736"/>
    </source>
</evidence>
<protein>
    <submittedName>
        <fullName evidence="1">Uncharacterized protein</fullName>
    </submittedName>
</protein>
<dbReference type="Proteomes" id="UP000771736">
    <property type="component" value="Unassembled WGS sequence"/>
</dbReference>
<organism evidence="1 2">
    <name type="scientific">Prevotella aurantiaca</name>
    <dbReference type="NCBI Taxonomy" id="596085"/>
    <lineage>
        <taxon>Bacteria</taxon>
        <taxon>Pseudomonadati</taxon>
        <taxon>Bacteroidota</taxon>
        <taxon>Bacteroidia</taxon>
        <taxon>Bacteroidales</taxon>
        <taxon>Prevotellaceae</taxon>
        <taxon>Prevotella</taxon>
    </lineage>
</organism>
<comment type="caution">
    <text evidence="1">The sequence shown here is derived from an EMBL/GenBank/DDBJ whole genome shotgun (WGS) entry which is preliminary data.</text>
</comment>
<dbReference type="RefSeq" id="WP_273158182.1">
    <property type="nucleotide sequence ID" value="NZ_JABZSJ010000001.1"/>
</dbReference>